<gene>
    <name evidence="1" type="ORF">QLQ22_17650</name>
</gene>
<protein>
    <submittedName>
        <fullName evidence="1">Uncharacterized protein</fullName>
    </submittedName>
</protein>
<sequence length="66" mass="7593">MYKKLCNRCYQPSFSSCPAERWICPICTNDLTKIKANRALNLPSPKPEKYLSKNGTKLAPHFNKYA</sequence>
<evidence type="ECO:0000313" key="2">
    <source>
        <dbReference type="Proteomes" id="UP001226091"/>
    </source>
</evidence>
<reference evidence="2" key="1">
    <citation type="journal article" date="2025" name="Aquaculture">
        <title>Assessment of the bioflocculant production and safety properties of Metabacillus hrfriensis sp. nov. based on phenotypic and whole-genome sequencing analysis.</title>
        <authorList>
            <person name="Zhang R."/>
            <person name="Zhao Z."/>
            <person name="Luo L."/>
            <person name="Wang S."/>
            <person name="Guo K."/>
            <person name="Xu W."/>
        </authorList>
    </citation>
    <scope>NUCLEOTIDE SEQUENCE [LARGE SCALE GENOMIC DNA]</scope>
    <source>
        <strain evidence="2">CT-WN-B3</strain>
    </source>
</reference>
<dbReference type="Proteomes" id="UP001226091">
    <property type="component" value="Chromosome"/>
</dbReference>
<accession>A0ACD4R7W5</accession>
<proteinExistence type="predicted"/>
<name>A0ACD4R7W5_9BACI</name>
<dbReference type="EMBL" id="CP126116">
    <property type="protein sequence ID" value="WHZ56509.1"/>
    <property type="molecule type" value="Genomic_DNA"/>
</dbReference>
<evidence type="ECO:0000313" key="1">
    <source>
        <dbReference type="EMBL" id="WHZ56509.1"/>
    </source>
</evidence>
<keyword evidence="2" id="KW-1185">Reference proteome</keyword>
<organism evidence="1 2">
    <name type="scientific">Metabacillus hrfriensis</name>
    <dbReference type="NCBI Taxonomy" id="3048891"/>
    <lineage>
        <taxon>Bacteria</taxon>
        <taxon>Bacillati</taxon>
        <taxon>Bacillota</taxon>
        <taxon>Bacilli</taxon>
        <taxon>Bacillales</taxon>
        <taxon>Bacillaceae</taxon>
        <taxon>Metabacillus</taxon>
    </lineage>
</organism>